<feature type="domain" description="DNA endonuclease activator Ctp1 C-terminal" evidence="5">
    <location>
        <begin position="252"/>
        <end position="287"/>
    </location>
</feature>
<dbReference type="GO" id="GO:0005634">
    <property type="term" value="C:nucleus"/>
    <property type="evidence" value="ECO:0007669"/>
    <property type="project" value="UniProtKB-SubCell"/>
</dbReference>
<dbReference type="PANTHER" id="PTHR15107:SF0">
    <property type="entry name" value="DNA ENDONUCLEASE ACTIVATOR CTP1 C-TERMINAL DOMAIN-CONTAINING PROTEIN"/>
    <property type="match status" value="1"/>
</dbReference>
<organism evidence="6 7">
    <name type="scientific">Pristionchus mayeri</name>
    <dbReference type="NCBI Taxonomy" id="1317129"/>
    <lineage>
        <taxon>Eukaryota</taxon>
        <taxon>Metazoa</taxon>
        <taxon>Ecdysozoa</taxon>
        <taxon>Nematoda</taxon>
        <taxon>Chromadorea</taxon>
        <taxon>Rhabditida</taxon>
        <taxon>Rhabditina</taxon>
        <taxon>Diplogasteromorpha</taxon>
        <taxon>Diplogasteroidea</taxon>
        <taxon>Neodiplogasteridae</taxon>
        <taxon>Pristionchus</taxon>
    </lineage>
</organism>
<keyword evidence="7" id="KW-1185">Reference proteome</keyword>
<feature type="compositionally biased region" description="Basic and acidic residues" evidence="4">
    <location>
        <begin position="121"/>
        <end position="138"/>
    </location>
</feature>
<dbReference type="InterPro" id="IPR013882">
    <property type="entry name" value="Ctp1_C"/>
</dbReference>
<evidence type="ECO:0000259" key="5">
    <source>
        <dbReference type="Pfam" id="PF08573"/>
    </source>
</evidence>
<comment type="subcellular location">
    <subcellularLocation>
        <location evidence="1">Nucleus</location>
    </subcellularLocation>
</comment>
<evidence type="ECO:0000313" key="7">
    <source>
        <dbReference type="Proteomes" id="UP001328107"/>
    </source>
</evidence>
<dbReference type="PANTHER" id="PTHR15107">
    <property type="entry name" value="RETINOBLASTOMA BINDING PROTEIN 8"/>
    <property type="match status" value="1"/>
</dbReference>
<dbReference type="Proteomes" id="UP001328107">
    <property type="component" value="Unassembled WGS sequence"/>
</dbReference>
<reference evidence="7" key="1">
    <citation type="submission" date="2022-10" db="EMBL/GenBank/DDBJ databases">
        <title>Genome assembly of Pristionchus species.</title>
        <authorList>
            <person name="Yoshida K."/>
            <person name="Sommer R.J."/>
        </authorList>
    </citation>
    <scope>NUCLEOTIDE SEQUENCE [LARGE SCALE GENOMIC DNA]</scope>
    <source>
        <strain evidence="7">RS5460</strain>
    </source>
</reference>
<feature type="non-terminal residue" evidence="6">
    <location>
        <position position="1"/>
    </location>
</feature>
<dbReference type="Pfam" id="PF08573">
    <property type="entry name" value="SAE2"/>
    <property type="match status" value="1"/>
</dbReference>
<evidence type="ECO:0000256" key="1">
    <source>
        <dbReference type="ARBA" id="ARBA00004123"/>
    </source>
</evidence>
<dbReference type="AlphaFoldDB" id="A0AAN5CAE5"/>
<dbReference type="EMBL" id="BTRK01000001">
    <property type="protein sequence ID" value="GMR33876.1"/>
    <property type="molecule type" value="Genomic_DNA"/>
</dbReference>
<evidence type="ECO:0000256" key="2">
    <source>
        <dbReference type="ARBA" id="ARBA00022763"/>
    </source>
</evidence>
<name>A0AAN5CAE5_9BILA</name>
<feature type="compositionally biased region" description="Basic and acidic residues" evidence="4">
    <location>
        <begin position="98"/>
        <end position="110"/>
    </location>
</feature>
<gene>
    <name evidence="6" type="ORF">PMAYCL1PPCAC_04071</name>
</gene>
<feature type="region of interest" description="Disordered" evidence="4">
    <location>
        <begin position="302"/>
        <end position="333"/>
    </location>
</feature>
<evidence type="ECO:0000256" key="4">
    <source>
        <dbReference type="SAM" id="MobiDB-lite"/>
    </source>
</evidence>
<feature type="compositionally biased region" description="Polar residues" evidence="4">
    <location>
        <begin position="165"/>
        <end position="177"/>
    </location>
</feature>
<dbReference type="GO" id="GO:0010792">
    <property type="term" value="P:DNA double-strand break processing involved in repair via single-strand annealing"/>
    <property type="evidence" value="ECO:0007669"/>
    <property type="project" value="TreeGrafter"/>
</dbReference>
<keyword evidence="2" id="KW-0227">DNA damage</keyword>
<dbReference type="InterPro" id="IPR033316">
    <property type="entry name" value="RBBP8-like"/>
</dbReference>
<feature type="region of interest" description="Disordered" evidence="4">
    <location>
        <begin position="264"/>
        <end position="283"/>
    </location>
</feature>
<comment type="caution">
    <text evidence="6">The sequence shown here is derived from an EMBL/GenBank/DDBJ whole genome shotgun (WGS) entry which is preliminary data.</text>
</comment>
<feature type="region of interest" description="Disordered" evidence="4">
    <location>
        <begin position="69"/>
        <end position="196"/>
    </location>
</feature>
<protein>
    <recommendedName>
        <fullName evidence="5">DNA endonuclease activator Ctp1 C-terminal domain-containing protein</fullName>
    </recommendedName>
</protein>
<dbReference type="GO" id="GO:0003684">
    <property type="term" value="F:damaged DNA binding"/>
    <property type="evidence" value="ECO:0007669"/>
    <property type="project" value="TreeGrafter"/>
</dbReference>
<evidence type="ECO:0000313" key="6">
    <source>
        <dbReference type="EMBL" id="GMR33876.1"/>
    </source>
</evidence>
<proteinExistence type="predicted"/>
<evidence type="ECO:0000256" key="3">
    <source>
        <dbReference type="ARBA" id="ARBA00023242"/>
    </source>
</evidence>
<sequence length="365" mass="41234">ANRMSDSEDVVFVDECRPTSSKTAAKRPLTKADRAKLRASGWLSAACPPSPPRSASSVLLKSWIEGARRDGASTKRLKARRKAAGVSGSPAKISPKRSKIERPKGEEKTVETITLDDQDATEVKKEEKVEEDVKKESKFMSVTGSSVTAAGAILAPRSPNVKVSPANSQASQGSRSAPSICDEETQENDKDLADSQEEQYRALARACMRVDYDSPPRLRDGDVVRKRADRAKMHGQDCPCCSEYYDQLGMTDEERRQRINQVSRHRYVARPMPRTPPHYWDIDFPSEEEQRARGMINWRMESPKKEEIKDQRKKKEGEIKGQPEVKKEEVEEKVEEKEEFKVLPEEKEEEIEDEVVPDSLAEFIV</sequence>
<accession>A0AAN5CAE5</accession>
<keyword evidence="3" id="KW-0539">Nucleus</keyword>